<reference evidence="1" key="1">
    <citation type="submission" date="2022-01" db="EMBL/GenBank/DDBJ databases">
        <title>Draft Genome Sequences of Seven Type Strains of the Genus Streptomyces.</title>
        <authorList>
            <person name="Aziz S."/>
            <person name="Coretto E."/>
            <person name="Chronakova A."/>
            <person name="Sproer C."/>
            <person name="Huber K."/>
            <person name="Nouioui I."/>
            <person name="Gross H."/>
        </authorList>
    </citation>
    <scope>NUCLEOTIDE SEQUENCE</scope>
    <source>
        <strain evidence="1">DSM 103493</strain>
    </source>
</reference>
<dbReference type="RefSeq" id="WP_234764098.1">
    <property type="nucleotide sequence ID" value="NZ_JAKEIP010000075.1"/>
</dbReference>
<sequence>MPSSSVRPEVGDEEDDLDLARHEDPSRCYHLDGHPFTTAEHQLLSTMTPAEIAAAKAQMRLEDEWERELDAMKDAFVELLMKYFARLPKGSVVSNAVAIMTDEDRTEYERLVKIVTAQDTLEYLAEHGEN</sequence>
<evidence type="ECO:0000313" key="1">
    <source>
        <dbReference type="EMBL" id="MCF1595773.1"/>
    </source>
</evidence>
<dbReference type="EMBL" id="JAKEIP010000075">
    <property type="protein sequence ID" value="MCF1595773.1"/>
    <property type="molecule type" value="Genomic_DNA"/>
</dbReference>
<accession>A0A9X1Q1L2</accession>
<proteinExistence type="predicted"/>
<keyword evidence="2" id="KW-1185">Reference proteome</keyword>
<protein>
    <submittedName>
        <fullName evidence="1">Uncharacterized protein</fullName>
    </submittedName>
</protein>
<comment type="caution">
    <text evidence="1">The sequence shown here is derived from an EMBL/GenBank/DDBJ whole genome shotgun (WGS) entry which is preliminary data.</text>
</comment>
<dbReference type="Proteomes" id="UP001139384">
    <property type="component" value="Unassembled WGS sequence"/>
</dbReference>
<evidence type="ECO:0000313" key="2">
    <source>
        <dbReference type="Proteomes" id="UP001139384"/>
    </source>
</evidence>
<name>A0A9X1Q1L2_STRM4</name>
<organism evidence="1 2">
    <name type="scientific">Streptomyces muensis</name>
    <dbReference type="NCBI Taxonomy" id="1077944"/>
    <lineage>
        <taxon>Bacteria</taxon>
        <taxon>Bacillati</taxon>
        <taxon>Actinomycetota</taxon>
        <taxon>Actinomycetes</taxon>
        <taxon>Kitasatosporales</taxon>
        <taxon>Streptomycetaceae</taxon>
        <taxon>Streptomyces</taxon>
    </lineage>
</organism>
<gene>
    <name evidence="1" type="ORF">L0P92_19635</name>
</gene>
<dbReference type="AlphaFoldDB" id="A0A9X1Q1L2"/>